<evidence type="ECO:0000313" key="8">
    <source>
        <dbReference type="Proteomes" id="UP000646484"/>
    </source>
</evidence>
<dbReference type="EC" id="2.7.13.3" evidence="2"/>
<dbReference type="InterPro" id="IPR050351">
    <property type="entry name" value="BphY/WalK/GraS-like"/>
</dbReference>
<name>A0ABR7CZ59_9BACT</name>
<accession>A0ABR7CZ59</accession>
<dbReference type="CDD" id="cd00075">
    <property type="entry name" value="HATPase"/>
    <property type="match status" value="1"/>
</dbReference>
<dbReference type="PANTHER" id="PTHR42878">
    <property type="entry name" value="TWO-COMPONENT HISTIDINE KINASE"/>
    <property type="match status" value="1"/>
</dbReference>
<dbReference type="InterPro" id="IPR003594">
    <property type="entry name" value="HATPase_dom"/>
</dbReference>
<dbReference type="RefSeq" id="WP_186975601.1">
    <property type="nucleotide sequence ID" value="NZ_JACOOH010000003.1"/>
</dbReference>
<dbReference type="Pfam" id="PF02518">
    <property type="entry name" value="HATPase_c"/>
    <property type="match status" value="1"/>
</dbReference>
<evidence type="ECO:0000313" key="7">
    <source>
        <dbReference type="EMBL" id="MBC5620953.1"/>
    </source>
</evidence>
<keyword evidence="5" id="KW-0812">Transmembrane</keyword>
<dbReference type="InterPro" id="IPR036890">
    <property type="entry name" value="HATPase_C_sf"/>
</dbReference>
<organism evidence="7 8">
    <name type="scientific">Butyricimonas hominis</name>
    <dbReference type="NCBI Taxonomy" id="2763032"/>
    <lineage>
        <taxon>Bacteria</taxon>
        <taxon>Pseudomonadati</taxon>
        <taxon>Bacteroidota</taxon>
        <taxon>Bacteroidia</taxon>
        <taxon>Bacteroidales</taxon>
        <taxon>Odoribacteraceae</taxon>
        <taxon>Butyricimonas</taxon>
    </lineage>
</organism>
<feature type="transmembrane region" description="Helical" evidence="5">
    <location>
        <begin position="12"/>
        <end position="35"/>
    </location>
</feature>
<sequence length="477" mass="54846">MKHIGSTPLFRETVMAVLAIGFVILLQYWLVYLLYTGENGKIRDELNRSTLWSIGYWSGREGMKVDSVVRYWGYDAKTHVLTIGIRDKEYCFEIDSIEAAWEMDAIVTYDVNLQNPITLACLDSLVKHRAEEVIGNLSIAFRRVDSLGNTKEVYPPGNTRYMDMEEAGYVRLGYISGEKVGVLFDFTWKDFLYRFWWQFTGIILVGSVLVVLIVSFACRIWKQRKLRQLQEACLRQRMHDLKRPVGAVEGLFLRLQRQIQKVSDREKGEMCDIGLEKAAMLKREMSNVLQLAMLMYRKRVEWVDISLKEELVALAAEEQFANPEKDIRVELDYRLPNVLLLSEQFVYALRNLMDNAVKYSGETVFIKVACYREGKALVVSVTDEGKGIAKKDLPYIFEEYWRVGRDEKAKGFGLGLASVQKIVKRHKGKVHVESELGKGSTFTIKLDNYGKKDKTFVCRGREGDADYVHGNIIGARI</sequence>
<comment type="caution">
    <text evidence="7">The sequence shown here is derived from an EMBL/GenBank/DDBJ whole genome shotgun (WGS) entry which is preliminary data.</text>
</comment>
<dbReference type="PRINTS" id="PR00344">
    <property type="entry name" value="BCTRLSENSOR"/>
</dbReference>
<evidence type="ECO:0000256" key="5">
    <source>
        <dbReference type="SAM" id="Phobius"/>
    </source>
</evidence>
<feature type="transmembrane region" description="Helical" evidence="5">
    <location>
        <begin position="195"/>
        <end position="218"/>
    </location>
</feature>
<evidence type="ECO:0000256" key="3">
    <source>
        <dbReference type="ARBA" id="ARBA00022679"/>
    </source>
</evidence>
<evidence type="ECO:0000256" key="2">
    <source>
        <dbReference type="ARBA" id="ARBA00012438"/>
    </source>
</evidence>
<dbReference type="SMART" id="SM00387">
    <property type="entry name" value="HATPase_c"/>
    <property type="match status" value="1"/>
</dbReference>
<keyword evidence="3" id="KW-0808">Transferase</keyword>
<evidence type="ECO:0000256" key="1">
    <source>
        <dbReference type="ARBA" id="ARBA00000085"/>
    </source>
</evidence>
<dbReference type="PROSITE" id="PS50109">
    <property type="entry name" value="HIS_KIN"/>
    <property type="match status" value="1"/>
</dbReference>
<dbReference type="EMBL" id="JACOOH010000003">
    <property type="protein sequence ID" value="MBC5620953.1"/>
    <property type="molecule type" value="Genomic_DNA"/>
</dbReference>
<keyword evidence="4" id="KW-0418">Kinase</keyword>
<dbReference type="Gene3D" id="3.30.565.10">
    <property type="entry name" value="Histidine kinase-like ATPase, C-terminal domain"/>
    <property type="match status" value="1"/>
</dbReference>
<feature type="domain" description="Histidine kinase" evidence="6">
    <location>
        <begin position="236"/>
        <end position="450"/>
    </location>
</feature>
<keyword evidence="8" id="KW-1185">Reference proteome</keyword>
<dbReference type="InterPro" id="IPR005467">
    <property type="entry name" value="His_kinase_dom"/>
</dbReference>
<proteinExistence type="predicted"/>
<gene>
    <name evidence="7" type="ORF">H8S64_07575</name>
</gene>
<protein>
    <recommendedName>
        <fullName evidence="2">histidine kinase</fullName>
        <ecNumber evidence="2">2.7.13.3</ecNumber>
    </recommendedName>
</protein>
<dbReference type="SUPFAM" id="SSF55874">
    <property type="entry name" value="ATPase domain of HSP90 chaperone/DNA topoisomerase II/histidine kinase"/>
    <property type="match status" value="1"/>
</dbReference>
<dbReference type="PANTHER" id="PTHR42878:SF13">
    <property type="entry name" value="HISTIDINE KINASE"/>
    <property type="match status" value="1"/>
</dbReference>
<evidence type="ECO:0000256" key="4">
    <source>
        <dbReference type="ARBA" id="ARBA00022777"/>
    </source>
</evidence>
<keyword evidence="5" id="KW-1133">Transmembrane helix</keyword>
<reference evidence="7 8" key="1">
    <citation type="submission" date="2020-08" db="EMBL/GenBank/DDBJ databases">
        <title>Genome public.</title>
        <authorList>
            <person name="Liu C."/>
            <person name="Sun Q."/>
        </authorList>
    </citation>
    <scope>NUCLEOTIDE SEQUENCE [LARGE SCALE GENOMIC DNA]</scope>
    <source>
        <strain evidence="7 8">NSJ-56</strain>
    </source>
</reference>
<keyword evidence="5" id="KW-0472">Membrane</keyword>
<evidence type="ECO:0000259" key="6">
    <source>
        <dbReference type="PROSITE" id="PS50109"/>
    </source>
</evidence>
<dbReference type="Proteomes" id="UP000646484">
    <property type="component" value="Unassembled WGS sequence"/>
</dbReference>
<comment type="catalytic activity">
    <reaction evidence="1">
        <text>ATP + protein L-histidine = ADP + protein N-phospho-L-histidine.</text>
        <dbReference type="EC" id="2.7.13.3"/>
    </reaction>
</comment>
<dbReference type="InterPro" id="IPR004358">
    <property type="entry name" value="Sig_transdc_His_kin-like_C"/>
</dbReference>